<keyword evidence="10" id="KW-1185">Reference proteome</keyword>
<dbReference type="InterPro" id="IPR036603">
    <property type="entry name" value="RBP11-like"/>
</dbReference>
<feature type="domain" description="DNA-directed RNA polymerase RpoA/D/Rpb3-type" evidence="8">
    <location>
        <begin position="56"/>
        <end position="340"/>
    </location>
</feature>
<dbReference type="CDD" id="cd07032">
    <property type="entry name" value="RNAP_I_II_AC40"/>
    <property type="match status" value="1"/>
</dbReference>
<dbReference type="InterPro" id="IPR033901">
    <property type="entry name" value="RNAPI/III_AC40"/>
</dbReference>
<dbReference type="SUPFAM" id="SSF56553">
    <property type="entry name" value="Insert subdomain of RNA polymerase alpha subunit"/>
    <property type="match status" value="1"/>
</dbReference>
<dbReference type="InterPro" id="IPR050518">
    <property type="entry name" value="Rpo3/RPB3_RNA_Pol_subunit"/>
</dbReference>
<dbReference type="InterPro" id="IPR036643">
    <property type="entry name" value="RNApol_insert_sf"/>
</dbReference>
<evidence type="ECO:0000256" key="5">
    <source>
        <dbReference type="ARBA" id="ARBA00023242"/>
    </source>
</evidence>
<sequence>MATDRSRTEVSIQSDRVKDVTSTDFPGYYFDEDNSWNLDKFRENLKVSVTSLNEETMTFELSGVDASIANAFRRILIAEIPTVAFEFTYIINNTSIIQDEVLSHRIGLLPIKADPDMFKWFQRPIPGQEATHTDYDTVVFSLSKKCEFNKEAAADEKDPKKLYINSEVLSSDLVWKPQGRQEERFAESPIGVVNPNIVVAKLRPGQEVDLEAHAVLGVGQDHAKFSPVATASYRLLPTIHILSPIEGDDAAKFQKCFPAGVIDLEDGPDGKKRARVADVRKDTVSRECLRHPEFADKVQLGRVRDHFLYSVESTGIMTPDVLFLKSVAVLKSKCMAVKASLDSLGSEAA</sequence>
<name>A0AAF0AVF4_9SCHI</name>
<dbReference type="GeneID" id="80877505"/>
<dbReference type="Pfam" id="PF01000">
    <property type="entry name" value="RNA_pol_A_bac"/>
    <property type="match status" value="1"/>
</dbReference>
<dbReference type="InterPro" id="IPR011263">
    <property type="entry name" value="DNA-dir_RNA_pol_RpoA/D/Rpb3"/>
</dbReference>
<dbReference type="KEGG" id="som:SOMG_04029"/>
<proteinExistence type="inferred from homology"/>
<dbReference type="PANTHER" id="PTHR11800">
    <property type="entry name" value="DNA-DIRECTED RNA POLYMERASE"/>
    <property type="match status" value="1"/>
</dbReference>
<dbReference type="GO" id="GO:0006362">
    <property type="term" value="P:transcription elongation by RNA polymerase I"/>
    <property type="evidence" value="ECO:0007669"/>
    <property type="project" value="UniProtKB-ARBA"/>
</dbReference>
<dbReference type="InterPro" id="IPR011262">
    <property type="entry name" value="DNA-dir_RNA_pol_insert"/>
</dbReference>
<accession>A0AAF0AVF4</accession>
<evidence type="ECO:0000256" key="7">
    <source>
        <dbReference type="ARBA" id="ARBA00081520"/>
    </source>
</evidence>
<dbReference type="GO" id="GO:0003899">
    <property type="term" value="F:DNA-directed RNA polymerase activity"/>
    <property type="evidence" value="ECO:0007669"/>
    <property type="project" value="InterPro"/>
</dbReference>
<keyword evidence="3 9" id="KW-0240">DNA-directed RNA polymerase</keyword>
<dbReference type="GO" id="GO:0006383">
    <property type="term" value="P:transcription by RNA polymerase III"/>
    <property type="evidence" value="ECO:0007669"/>
    <property type="project" value="UniProtKB-ARBA"/>
</dbReference>
<evidence type="ECO:0000256" key="3">
    <source>
        <dbReference type="ARBA" id="ARBA00022478"/>
    </source>
</evidence>
<evidence type="ECO:0000313" key="9">
    <source>
        <dbReference type="EMBL" id="WBW73501.1"/>
    </source>
</evidence>
<evidence type="ECO:0000259" key="8">
    <source>
        <dbReference type="SMART" id="SM00662"/>
    </source>
</evidence>
<dbReference type="GO" id="GO:0005736">
    <property type="term" value="C:RNA polymerase I complex"/>
    <property type="evidence" value="ECO:0007669"/>
    <property type="project" value="TreeGrafter"/>
</dbReference>
<dbReference type="Pfam" id="PF01193">
    <property type="entry name" value="RNA_pol_L"/>
    <property type="match status" value="1"/>
</dbReference>
<dbReference type="Gene3D" id="2.170.120.12">
    <property type="entry name" value="DNA-directed RNA polymerase, insert domain"/>
    <property type="match status" value="1"/>
</dbReference>
<evidence type="ECO:0000313" key="10">
    <source>
        <dbReference type="Proteomes" id="UP001212411"/>
    </source>
</evidence>
<organism evidence="9 10">
    <name type="scientific">Schizosaccharomyces osmophilus</name>
    <dbReference type="NCBI Taxonomy" id="2545709"/>
    <lineage>
        <taxon>Eukaryota</taxon>
        <taxon>Fungi</taxon>
        <taxon>Dikarya</taxon>
        <taxon>Ascomycota</taxon>
        <taxon>Taphrinomycotina</taxon>
        <taxon>Schizosaccharomycetes</taxon>
        <taxon>Schizosaccharomycetales</taxon>
        <taxon>Schizosaccharomycetaceae</taxon>
        <taxon>Schizosaccharomyces</taxon>
    </lineage>
</organism>
<dbReference type="GO" id="GO:0046983">
    <property type="term" value="F:protein dimerization activity"/>
    <property type="evidence" value="ECO:0007669"/>
    <property type="project" value="InterPro"/>
</dbReference>
<dbReference type="RefSeq" id="XP_056037744.1">
    <property type="nucleotide sequence ID" value="XM_056182816.1"/>
</dbReference>
<dbReference type="EMBL" id="CP115612">
    <property type="protein sequence ID" value="WBW73501.1"/>
    <property type="molecule type" value="Genomic_DNA"/>
</dbReference>
<protein>
    <recommendedName>
        <fullName evidence="2">DNA-directed RNA polymerases I and III subunit RPAC1</fullName>
    </recommendedName>
    <alternativeName>
        <fullName evidence="7">DNA-directed RNA polymerases I and III 40 kDa polypeptide</fullName>
    </alternativeName>
</protein>
<dbReference type="NCBIfam" id="NF001988">
    <property type="entry name" value="PRK00783.1"/>
    <property type="match status" value="1"/>
</dbReference>
<evidence type="ECO:0000256" key="1">
    <source>
        <dbReference type="ARBA" id="ARBA00004123"/>
    </source>
</evidence>
<keyword evidence="4" id="KW-0804">Transcription</keyword>
<dbReference type="PANTHER" id="PTHR11800:SF13">
    <property type="entry name" value="DNA-DIRECTED RNA POLYMERASES I AND III SUBUNIT RPAC1"/>
    <property type="match status" value="1"/>
</dbReference>
<keyword evidence="5" id="KW-0539">Nucleus</keyword>
<dbReference type="GO" id="GO:0005666">
    <property type="term" value="C:RNA polymerase III complex"/>
    <property type="evidence" value="ECO:0007669"/>
    <property type="project" value="UniProtKB-ARBA"/>
</dbReference>
<evidence type="ECO:0000256" key="4">
    <source>
        <dbReference type="ARBA" id="ARBA00023163"/>
    </source>
</evidence>
<reference evidence="9 10" key="1">
    <citation type="journal article" date="2023" name="G3 (Bethesda)">
        <title>A high-quality reference genome for the fission yeast Schizosaccharomyces osmophilus.</title>
        <authorList>
            <person name="Jia G.S."/>
            <person name="Zhang W.C."/>
            <person name="Liang Y."/>
            <person name="Liu X.H."/>
            <person name="Rhind N."/>
            <person name="Pidoux A."/>
            <person name="Brysch-Herzberg M."/>
            <person name="Du L.L."/>
        </authorList>
    </citation>
    <scope>NUCLEOTIDE SEQUENCE [LARGE SCALE GENOMIC DNA]</scope>
    <source>
        <strain evidence="9 10">CBS 15793</strain>
    </source>
</reference>
<comment type="similarity">
    <text evidence="6">Belongs to the archaeal Rpo3/eukaryotic RPB3 RNA polymerase subunit family.</text>
</comment>
<dbReference type="FunFam" id="3.30.1360.10:FF:000005">
    <property type="entry name" value="Dna-directed rna polymerases i and iii subunit"/>
    <property type="match status" value="1"/>
</dbReference>
<evidence type="ECO:0000256" key="2">
    <source>
        <dbReference type="ARBA" id="ARBA00022083"/>
    </source>
</evidence>
<gene>
    <name evidence="9" type="primary">rpc40</name>
    <name evidence="9" type="ORF">SOMG_04029</name>
</gene>
<dbReference type="FunFam" id="2.170.120.12:FF:000003">
    <property type="entry name" value="Dna-directed rna polymerases i and iii subunit"/>
    <property type="match status" value="1"/>
</dbReference>
<dbReference type="AlphaFoldDB" id="A0AAF0AVF4"/>
<dbReference type="Proteomes" id="UP001212411">
    <property type="component" value="Chromosome 2"/>
</dbReference>
<evidence type="ECO:0000256" key="6">
    <source>
        <dbReference type="ARBA" id="ARBA00025804"/>
    </source>
</evidence>
<dbReference type="Gene3D" id="3.30.1360.10">
    <property type="entry name" value="RNA polymerase, RBP11-like subunit"/>
    <property type="match status" value="1"/>
</dbReference>
<dbReference type="SMART" id="SM00662">
    <property type="entry name" value="RPOLD"/>
    <property type="match status" value="1"/>
</dbReference>
<dbReference type="InterPro" id="IPR022842">
    <property type="entry name" value="RNAP_Rpo3/Rpb3/RPAC1"/>
</dbReference>
<dbReference type="SUPFAM" id="SSF55257">
    <property type="entry name" value="RBP11-like subunits of RNA polymerase"/>
    <property type="match status" value="1"/>
</dbReference>
<comment type="subcellular location">
    <subcellularLocation>
        <location evidence="1">Nucleus</location>
    </subcellularLocation>
</comment>
<dbReference type="HAMAP" id="MF_00320">
    <property type="entry name" value="RNApol_arch_Rpo3"/>
    <property type="match status" value="1"/>
</dbReference>